<evidence type="ECO:0000313" key="10">
    <source>
        <dbReference type="EMBL" id="MBA4670363.1"/>
    </source>
</evidence>
<dbReference type="GO" id="GO:0004252">
    <property type="term" value="F:serine-type endopeptidase activity"/>
    <property type="evidence" value="ECO:0007669"/>
    <property type="project" value="UniProtKB-EC"/>
</dbReference>
<reference evidence="10" key="1">
    <citation type="journal article" date="2013" name="J. Plant Res.">
        <title>Effect of fungi and light on seed germination of three Opuntia species from semiarid lands of central Mexico.</title>
        <authorList>
            <person name="Delgado-Sanchez P."/>
            <person name="Jimenez-Bremont J.F."/>
            <person name="Guerrero-Gonzalez Mde L."/>
            <person name="Flores J."/>
        </authorList>
    </citation>
    <scope>NUCLEOTIDE SEQUENCE</scope>
    <source>
        <tissue evidence="10">Cladode</tissue>
    </source>
</reference>
<keyword evidence="2 7" id="KW-0645">Protease</keyword>
<dbReference type="InterPro" id="IPR023562">
    <property type="entry name" value="ClpP/TepA"/>
</dbReference>
<dbReference type="PROSITE" id="PS00381">
    <property type="entry name" value="CLP_PROTEASE_SER"/>
    <property type="match status" value="1"/>
</dbReference>
<feature type="active site" evidence="5">
    <location>
        <position position="166"/>
    </location>
</feature>
<organism evidence="10">
    <name type="scientific">Opuntia streptacantha</name>
    <name type="common">Prickly pear cactus</name>
    <name type="synonym">Opuntia cardona</name>
    <dbReference type="NCBI Taxonomy" id="393608"/>
    <lineage>
        <taxon>Eukaryota</taxon>
        <taxon>Viridiplantae</taxon>
        <taxon>Streptophyta</taxon>
        <taxon>Embryophyta</taxon>
        <taxon>Tracheophyta</taxon>
        <taxon>Spermatophyta</taxon>
        <taxon>Magnoliopsida</taxon>
        <taxon>eudicotyledons</taxon>
        <taxon>Gunneridae</taxon>
        <taxon>Pentapetalae</taxon>
        <taxon>Caryophyllales</taxon>
        <taxon>Cactineae</taxon>
        <taxon>Cactaceae</taxon>
        <taxon>Opuntioideae</taxon>
        <taxon>Opuntia</taxon>
    </lineage>
</organism>
<dbReference type="GO" id="GO:0009534">
    <property type="term" value="C:chloroplast thylakoid"/>
    <property type="evidence" value="ECO:0007669"/>
    <property type="project" value="UniProtKB-ARBA"/>
</dbReference>
<keyword evidence="4 7" id="KW-0720">Serine protease</keyword>
<dbReference type="InterPro" id="IPR018215">
    <property type="entry name" value="ClpP_Ser_AS"/>
</dbReference>
<dbReference type="GO" id="GO:0004176">
    <property type="term" value="F:ATP-dependent peptidase activity"/>
    <property type="evidence" value="ECO:0007669"/>
    <property type="project" value="InterPro"/>
</dbReference>
<comment type="similarity">
    <text evidence="1 8">Belongs to the peptidase S14 family.</text>
</comment>
<evidence type="ECO:0000256" key="3">
    <source>
        <dbReference type="ARBA" id="ARBA00022801"/>
    </source>
</evidence>
<dbReference type="SUPFAM" id="SSF52096">
    <property type="entry name" value="ClpP/crotonase"/>
    <property type="match status" value="1"/>
</dbReference>
<feature type="active site" evidence="6">
    <location>
        <position position="191"/>
    </location>
</feature>
<dbReference type="NCBIfam" id="NF001368">
    <property type="entry name" value="PRK00277.1"/>
    <property type="match status" value="1"/>
</dbReference>
<dbReference type="PRINTS" id="PR00127">
    <property type="entry name" value="CLPPROTEASEP"/>
</dbReference>
<dbReference type="GO" id="GO:0051117">
    <property type="term" value="F:ATPase binding"/>
    <property type="evidence" value="ECO:0007669"/>
    <property type="project" value="TreeGrafter"/>
</dbReference>
<sequence length="329" mass="35602">MSCSLAFAGPSSSTPVTFFDHGSNHFEPHSPSVPPTNPCRSWNQSRRRSLQVKALKGLVVRRTLSSNWDLSAAVKPSPSLPRFEELDTTNMLLRQRIVFLGSQVDDTTADFVISQLLLLDAEDSNKDIKLFINSPGGSITAGMGIYDTMKLCKADVSTICMGVAASMGAFLLAAGTKGKRYCMPNSRVMIHQPYGASGGSVTDFAIRLREMGYHRSKLNKILSRITGKPLQQIDQATECDNFMSAWEAKEYGLVDAVIDDGKPGLVAPPVDANAPPMPKLLGLCQAIEARTVAKDLPSEHTLFRKANAGGQSVDSDRGTQQEKQNPASV</sequence>
<dbReference type="GO" id="GO:0006515">
    <property type="term" value="P:protein quality control for misfolded or incompletely synthesized proteins"/>
    <property type="evidence" value="ECO:0007669"/>
    <property type="project" value="TreeGrafter"/>
</dbReference>
<accession>A0A7C9EN60</accession>
<dbReference type="InterPro" id="IPR033135">
    <property type="entry name" value="ClpP_His_AS"/>
</dbReference>
<reference evidence="10" key="2">
    <citation type="submission" date="2020-07" db="EMBL/GenBank/DDBJ databases">
        <authorList>
            <person name="Vera ALvarez R."/>
            <person name="Arias-Moreno D.M."/>
            <person name="Jimenez-Jacinto V."/>
            <person name="Jimenez-Bremont J.F."/>
            <person name="Swaminathan K."/>
            <person name="Moose S.P."/>
            <person name="Guerrero-Gonzalez M.L."/>
            <person name="Marino-Ramirez L."/>
            <person name="Landsman D."/>
            <person name="Rodriguez-Kessler M."/>
            <person name="Delgado-Sanchez P."/>
        </authorList>
    </citation>
    <scope>NUCLEOTIDE SEQUENCE</scope>
    <source>
        <tissue evidence="10">Cladode</tissue>
    </source>
</reference>
<evidence type="ECO:0000256" key="5">
    <source>
        <dbReference type="PROSITE-ProRule" id="PRU10085"/>
    </source>
</evidence>
<dbReference type="PANTHER" id="PTHR10381">
    <property type="entry name" value="ATP-DEPENDENT CLP PROTEASE PROTEOLYTIC SUBUNIT"/>
    <property type="match status" value="1"/>
</dbReference>
<evidence type="ECO:0000256" key="2">
    <source>
        <dbReference type="ARBA" id="ARBA00022670"/>
    </source>
</evidence>
<dbReference type="Pfam" id="PF00574">
    <property type="entry name" value="CLP_protease"/>
    <property type="match status" value="1"/>
</dbReference>
<keyword evidence="3 7" id="KW-0378">Hydrolase</keyword>
<dbReference type="EMBL" id="GISG01247363">
    <property type="protein sequence ID" value="MBA4670363.1"/>
    <property type="molecule type" value="Transcribed_RNA"/>
</dbReference>
<dbReference type="PROSITE" id="PS00382">
    <property type="entry name" value="CLP_PROTEASE_HIS"/>
    <property type="match status" value="1"/>
</dbReference>
<dbReference type="PANTHER" id="PTHR10381:SF50">
    <property type="entry name" value="ATP-DEPENDENT CLP PROTEASE PROTEOLYTIC SUBUNIT 3, CHLOROPLASTIC"/>
    <property type="match status" value="1"/>
</dbReference>
<evidence type="ECO:0000256" key="6">
    <source>
        <dbReference type="PROSITE-ProRule" id="PRU10086"/>
    </source>
</evidence>
<dbReference type="GO" id="GO:0009840">
    <property type="term" value="C:chloroplastic endopeptidase Clp complex"/>
    <property type="evidence" value="ECO:0007669"/>
    <property type="project" value="UniProtKB-ARBA"/>
</dbReference>
<dbReference type="FunFam" id="3.90.226.10:FF:000001">
    <property type="entry name" value="ATP-dependent Clp protease proteolytic subunit"/>
    <property type="match status" value="1"/>
</dbReference>
<name>A0A7C9EN60_OPUST</name>
<proteinExistence type="inferred from homology"/>
<dbReference type="HAMAP" id="MF_00444">
    <property type="entry name" value="ClpP"/>
    <property type="match status" value="1"/>
</dbReference>
<feature type="region of interest" description="Disordered" evidence="9">
    <location>
        <begin position="303"/>
        <end position="329"/>
    </location>
</feature>
<dbReference type="InterPro" id="IPR029045">
    <property type="entry name" value="ClpP/crotonase-like_dom_sf"/>
</dbReference>
<dbReference type="NCBIfam" id="NF009205">
    <property type="entry name" value="PRK12553.1"/>
    <property type="match status" value="1"/>
</dbReference>
<dbReference type="EC" id="3.4.21.92" evidence="7"/>
<evidence type="ECO:0000256" key="9">
    <source>
        <dbReference type="SAM" id="MobiDB-lite"/>
    </source>
</evidence>
<evidence type="ECO:0000256" key="1">
    <source>
        <dbReference type="ARBA" id="ARBA00007039"/>
    </source>
</evidence>
<dbReference type="AlphaFoldDB" id="A0A7C9EN60"/>
<dbReference type="Gene3D" id="3.90.226.10">
    <property type="entry name" value="2-enoyl-CoA Hydratase, Chain A, domain 1"/>
    <property type="match status" value="1"/>
</dbReference>
<evidence type="ECO:0000256" key="7">
    <source>
        <dbReference type="RuleBase" id="RU000549"/>
    </source>
</evidence>
<dbReference type="CDD" id="cd07017">
    <property type="entry name" value="S14_ClpP_2"/>
    <property type="match status" value="1"/>
</dbReference>
<protein>
    <recommendedName>
        <fullName evidence="8">ATP-dependent Clp protease proteolytic subunit</fullName>
        <ecNumber evidence="7">3.4.21.92</ecNumber>
    </recommendedName>
</protein>
<dbReference type="InterPro" id="IPR001907">
    <property type="entry name" value="ClpP"/>
</dbReference>
<evidence type="ECO:0000256" key="4">
    <source>
        <dbReference type="ARBA" id="ARBA00022825"/>
    </source>
</evidence>
<evidence type="ECO:0000256" key="8">
    <source>
        <dbReference type="RuleBase" id="RU003567"/>
    </source>
</evidence>